<sequence>MERLYTQKTSRIYAAPFKYIRHLVKIKCPEHQNLSEEIFPDVYVVGSIC</sequence>
<dbReference type="EMBL" id="JAQMTU010000094">
    <property type="protein sequence ID" value="MDB9487884.1"/>
    <property type="molecule type" value="Genomic_DNA"/>
</dbReference>
<dbReference type="Proteomes" id="UP001212123">
    <property type="component" value="Unassembled WGS sequence"/>
</dbReference>
<evidence type="ECO:0008006" key="3">
    <source>
        <dbReference type="Google" id="ProtNLM"/>
    </source>
</evidence>
<proteinExistence type="predicted"/>
<keyword evidence="2" id="KW-1185">Reference proteome</keyword>
<dbReference type="RefSeq" id="WP_271792587.1">
    <property type="nucleotide sequence ID" value="NZ_JAQMTU010000094.1"/>
</dbReference>
<name>A0ABT5A7E9_9CYAN</name>
<reference evidence="1 2" key="1">
    <citation type="submission" date="2023-01" db="EMBL/GenBank/DDBJ databases">
        <title>Genomes from the Australian National Cyanobacteria Reference Collection.</title>
        <authorList>
            <person name="Willis A."/>
            <person name="Lee E.M.F."/>
        </authorList>
    </citation>
    <scope>NUCLEOTIDE SEQUENCE [LARGE SCALE GENOMIC DNA]</scope>
    <source>
        <strain evidence="1 2">CS-537/01</strain>
    </source>
</reference>
<gene>
    <name evidence="1" type="ORF">PN492_15210</name>
</gene>
<comment type="caution">
    <text evidence="1">The sequence shown here is derived from an EMBL/GenBank/DDBJ whole genome shotgun (WGS) entry which is preliminary data.</text>
</comment>
<evidence type="ECO:0000313" key="2">
    <source>
        <dbReference type="Proteomes" id="UP001212123"/>
    </source>
</evidence>
<accession>A0ABT5A7E9</accession>
<evidence type="ECO:0000313" key="1">
    <source>
        <dbReference type="EMBL" id="MDB9487884.1"/>
    </source>
</evidence>
<protein>
    <recommendedName>
        <fullName evidence="3">Transposase</fullName>
    </recommendedName>
</protein>
<organism evidence="1 2">
    <name type="scientific">Dolichospermum circinale CS-537/01</name>
    <dbReference type="NCBI Taxonomy" id="3021739"/>
    <lineage>
        <taxon>Bacteria</taxon>
        <taxon>Bacillati</taxon>
        <taxon>Cyanobacteriota</taxon>
        <taxon>Cyanophyceae</taxon>
        <taxon>Nostocales</taxon>
        <taxon>Aphanizomenonaceae</taxon>
        <taxon>Dolichospermum</taxon>
        <taxon>Dolichospermum circinale</taxon>
    </lineage>
</organism>